<accession>A0A284RTI0</accession>
<proteinExistence type="inferred from homology"/>
<dbReference type="GO" id="GO:0005506">
    <property type="term" value="F:iron ion binding"/>
    <property type="evidence" value="ECO:0007669"/>
    <property type="project" value="InterPro"/>
</dbReference>
<dbReference type="PROSITE" id="PS00086">
    <property type="entry name" value="CYTOCHROME_P450"/>
    <property type="match status" value="1"/>
</dbReference>
<dbReference type="PANTHER" id="PTHR24287">
    <property type="entry name" value="P450, PUTATIVE (EUROFUNG)-RELATED"/>
    <property type="match status" value="1"/>
</dbReference>
<dbReference type="GO" id="GO:0004497">
    <property type="term" value="F:monooxygenase activity"/>
    <property type="evidence" value="ECO:0007669"/>
    <property type="project" value="UniProtKB-KW"/>
</dbReference>
<dbReference type="PANTHER" id="PTHR24287:SF1">
    <property type="entry name" value="P450, PUTATIVE (EUROFUNG)-RELATED"/>
    <property type="match status" value="1"/>
</dbReference>
<evidence type="ECO:0000256" key="1">
    <source>
        <dbReference type="ARBA" id="ARBA00001971"/>
    </source>
</evidence>
<dbReference type="SUPFAM" id="SSF144232">
    <property type="entry name" value="HIT/MYND zinc finger-like"/>
    <property type="match status" value="1"/>
</dbReference>
<dbReference type="InterPro" id="IPR001128">
    <property type="entry name" value="Cyt_P450"/>
</dbReference>
<comment type="similarity">
    <text evidence="2">Belongs to the cytochrome P450 family.</text>
</comment>
<keyword evidence="9" id="KW-0503">Monooxygenase</keyword>
<dbReference type="GO" id="GO:0016705">
    <property type="term" value="F:oxidoreductase activity, acting on paired donors, with incorporation or reduction of molecular oxygen"/>
    <property type="evidence" value="ECO:0007669"/>
    <property type="project" value="InterPro"/>
</dbReference>
<evidence type="ECO:0000256" key="10">
    <source>
        <dbReference type="PIRSR" id="PIRSR602401-1"/>
    </source>
</evidence>
<keyword evidence="3 10" id="KW-0349">Heme</keyword>
<keyword evidence="7" id="KW-0560">Oxidoreductase</keyword>
<dbReference type="SUPFAM" id="SSF48264">
    <property type="entry name" value="Cytochrome P450"/>
    <property type="match status" value="1"/>
</dbReference>
<dbReference type="GO" id="GO:0020037">
    <property type="term" value="F:heme binding"/>
    <property type="evidence" value="ECO:0007669"/>
    <property type="project" value="InterPro"/>
</dbReference>
<evidence type="ECO:0000256" key="6">
    <source>
        <dbReference type="ARBA" id="ARBA00022833"/>
    </source>
</evidence>
<dbReference type="AlphaFoldDB" id="A0A284RTI0"/>
<comment type="cofactor">
    <cofactor evidence="1 10">
        <name>heme</name>
        <dbReference type="ChEBI" id="CHEBI:30413"/>
    </cofactor>
</comment>
<feature type="binding site" description="axial binding residue" evidence="10">
    <location>
        <position position="451"/>
    </location>
    <ligand>
        <name>heme</name>
        <dbReference type="ChEBI" id="CHEBI:30413"/>
    </ligand>
    <ligandPart>
        <name>Fe</name>
        <dbReference type="ChEBI" id="CHEBI:18248"/>
    </ligandPart>
</feature>
<dbReference type="PRINTS" id="PR00463">
    <property type="entry name" value="EP450I"/>
</dbReference>
<keyword evidence="6" id="KW-0862">Zinc</keyword>
<dbReference type="Gene3D" id="6.10.140.2220">
    <property type="match status" value="1"/>
</dbReference>
<dbReference type="EMBL" id="FUEG01000016">
    <property type="protein sequence ID" value="SJL12077.1"/>
    <property type="molecule type" value="Genomic_DNA"/>
</dbReference>
<dbReference type="PRINTS" id="PR00385">
    <property type="entry name" value="P450"/>
</dbReference>
<dbReference type="Pfam" id="PF01753">
    <property type="entry name" value="zf-MYND"/>
    <property type="match status" value="1"/>
</dbReference>
<evidence type="ECO:0000256" key="9">
    <source>
        <dbReference type="ARBA" id="ARBA00023033"/>
    </source>
</evidence>
<dbReference type="InterPro" id="IPR002401">
    <property type="entry name" value="Cyt_P450_E_grp-I"/>
</dbReference>
<keyword evidence="5 11" id="KW-0863">Zinc-finger</keyword>
<organism evidence="13 14">
    <name type="scientific">Armillaria ostoyae</name>
    <name type="common">Armillaria root rot fungus</name>
    <dbReference type="NCBI Taxonomy" id="47428"/>
    <lineage>
        <taxon>Eukaryota</taxon>
        <taxon>Fungi</taxon>
        <taxon>Dikarya</taxon>
        <taxon>Basidiomycota</taxon>
        <taxon>Agaricomycotina</taxon>
        <taxon>Agaricomycetes</taxon>
        <taxon>Agaricomycetidae</taxon>
        <taxon>Agaricales</taxon>
        <taxon>Marasmiineae</taxon>
        <taxon>Physalacriaceae</taxon>
        <taxon>Armillaria</taxon>
    </lineage>
</organism>
<reference evidence="14" key="1">
    <citation type="journal article" date="2017" name="Nat. Ecol. Evol.">
        <title>Genome expansion and lineage-specific genetic innovations in the forest pathogenic fungi Armillaria.</title>
        <authorList>
            <person name="Sipos G."/>
            <person name="Prasanna A.N."/>
            <person name="Walter M.C."/>
            <person name="O'Connor E."/>
            <person name="Balint B."/>
            <person name="Krizsan K."/>
            <person name="Kiss B."/>
            <person name="Hess J."/>
            <person name="Varga T."/>
            <person name="Slot J."/>
            <person name="Riley R."/>
            <person name="Boka B."/>
            <person name="Rigling D."/>
            <person name="Barry K."/>
            <person name="Lee J."/>
            <person name="Mihaltcheva S."/>
            <person name="LaButti K."/>
            <person name="Lipzen A."/>
            <person name="Waldron R."/>
            <person name="Moloney N.M."/>
            <person name="Sperisen C."/>
            <person name="Kredics L."/>
            <person name="Vagvoelgyi C."/>
            <person name="Patrignani A."/>
            <person name="Fitzpatrick D."/>
            <person name="Nagy I."/>
            <person name="Doyle S."/>
            <person name="Anderson J.B."/>
            <person name="Grigoriev I.V."/>
            <person name="Gueldener U."/>
            <person name="Muensterkoetter M."/>
            <person name="Nagy L.G."/>
        </authorList>
    </citation>
    <scope>NUCLEOTIDE SEQUENCE [LARGE SCALE GENOMIC DNA]</scope>
    <source>
        <strain evidence="14">C18/9</strain>
    </source>
</reference>
<evidence type="ECO:0000256" key="3">
    <source>
        <dbReference type="ARBA" id="ARBA00022617"/>
    </source>
</evidence>
<evidence type="ECO:0000256" key="11">
    <source>
        <dbReference type="PROSITE-ProRule" id="PRU00134"/>
    </source>
</evidence>
<evidence type="ECO:0000313" key="13">
    <source>
        <dbReference type="EMBL" id="SJL12077.1"/>
    </source>
</evidence>
<gene>
    <name evidence="13" type="ORF">ARMOST_15498</name>
</gene>
<dbReference type="CDD" id="cd11063">
    <property type="entry name" value="CYP52"/>
    <property type="match status" value="1"/>
</dbReference>
<feature type="domain" description="MYND-type" evidence="12">
    <location>
        <begin position="933"/>
        <end position="975"/>
    </location>
</feature>
<evidence type="ECO:0000256" key="5">
    <source>
        <dbReference type="ARBA" id="ARBA00022771"/>
    </source>
</evidence>
<dbReference type="InterPro" id="IPR047146">
    <property type="entry name" value="Cyt_P450_E_CYP52_fungi"/>
</dbReference>
<dbReference type="OrthoDB" id="1470350at2759"/>
<keyword evidence="4 10" id="KW-0479">Metal-binding</keyword>
<dbReference type="STRING" id="47428.A0A284RTI0"/>
<dbReference type="OMA" id="REPIFRW"/>
<dbReference type="PROSITE" id="PS50865">
    <property type="entry name" value="ZF_MYND_2"/>
    <property type="match status" value="1"/>
</dbReference>
<evidence type="ECO:0000256" key="7">
    <source>
        <dbReference type="ARBA" id="ARBA00023002"/>
    </source>
</evidence>
<sequence length="1105" mass="127170">MSYLLRLVHIRRDAAVKGADFVTDVQQSSISIMNRLMRQPKTLYPGEAFRDWHQQYGNTYCINVFSESRIITIEPDHVKAVLATQFKDFEKGYRLSSQWGDLLGTGVFNSDGDMWKYHRNMTRPFFNKDRISDFDNFERHAVESIRLIKDRLEEGYPVEFQDVVSRFTLDSATEFLFGQDVGSLSAGLPYPSGSKAGNTIVAADHPSNVFVRAFVKGQELIARRSRAGTVWPLLEFWENKVTPHRRVMEEVVQPLLDDAFARKKKRKEDIGEALDDKEVTSLLDDLVKDTDDTRAIIDELVNILVASRDTTASLLTFAVYALTENPHIVKRLREEIAEALGDKPPTYADIRDMKYLRAFLNETLRLYPPVPFDSRTANVDTTLPNKTGRPYYVAKDTKVLWGVFWMHRRIDLWGPDALDFDPDRFLDSRVQKYLTRNPFIFLPFNAGPRICLGQQFAYNEASYFLIRLLQTFSSFSLAEDAQAPEAKPSSSWTGDQFKGKDKIMFGTHLTMFAKAGMWPLSLFALSLQPMSSVRRSRLAPLDMKLLKERSKQSALALREVPSDDLLPHFFHVFAHHLDARKVPLRSGADTSDALQCFTDLIRGTKTPDDKNCILPLWPRIFVWSIYLLNQKSDTHLTYAVRLLDFLYFGLESGFRRLITDSRDLGPLILQSWVSRHPSAVEETRLLYLFLPQGEKTTLKSQRRRDPLLTDIEKDPSLFAQLCMSSFVSEVHQTSMMNFDPQTFSDNMSLIESSCFWSTAVLQAFVANDIMHWLFYAIRRFTALAAREPIFRWVLDIAKAPGLCLWALFNFLKDRLLRDVTIPMAAKLLDHHILDYIVKLGRLLQLERSNNMLVMKMWTLLSSLIDQYTQFACYRSLLWRINRSIKAVERTRDNVPAVPARMKDSWNQLKATADFYTAMRAKHDEKHGKSTCSYTECVNASGAMYRPFSTCSGCEQVVYCSAECQRKHWIDHKKACIEMRGDLEVMRPCSREHDLLRFIAFQVVMANDISAPAGIHEPTGRDIWRLPVSSVSYSALPLKTSSMRMSDFRELLHKKKETYRTAMTDLKALIQDHGAGNIRIVCVFMPPFTESHWPNECNWQLTFLVL</sequence>
<evidence type="ECO:0000259" key="12">
    <source>
        <dbReference type="PROSITE" id="PS50865"/>
    </source>
</evidence>
<keyword evidence="14" id="KW-1185">Reference proteome</keyword>
<dbReference type="InterPro" id="IPR002893">
    <property type="entry name" value="Znf_MYND"/>
</dbReference>
<dbReference type="InterPro" id="IPR017972">
    <property type="entry name" value="Cyt_P450_CS"/>
</dbReference>
<name>A0A284RTI0_ARMOS</name>
<dbReference type="InterPro" id="IPR036396">
    <property type="entry name" value="Cyt_P450_sf"/>
</dbReference>
<dbReference type="Pfam" id="PF00067">
    <property type="entry name" value="p450"/>
    <property type="match status" value="1"/>
</dbReference>
<evidence type="ECO:0000313" key="14">
    <source>
        <dbReference type="Proteomes" id="UP000219338"/>
    </source>
</evidence>
<evidence type="ECO:0000256" key="8">
    <source>
        <dbReference type="ARBA" id="ARBA00023004"/>
    </source>
</evidence>
<evidence type="ECO:0000256" key="2">
    <source>
        <dbReference type="ARBA" id="ARBA00010617"/>
    </source>
</evidence>
<dbReference type="GO" id="GO:0008270">
    <property type="term" value="F:zinc ion binding"/>
    <property type="evidence" value="ECO:0007669"/>
    <property type="project" value="UniProtKB-KW"/>
</dbReference>
<dbReference type="Proteomes" id="UP000219338">
    <property type="component" value="Unassembled WGS sequence"/>
</dbReference>
<dbReference type="Gene3D" id="1.10.630.10">
    <property type="entry name" value="Cytochrome P450"/>
    <property type="match status" value="1"/>
</dbReference>
<protein>
    <recommendedName>
        <fullName evidence="12">MYND-type domain-containing protein</fullName>
    </recommendedName>
</protein>
<evidence type="ECO:0000256" key="4">
    <source>
        <dbReference type="ARBA" id="ARBA00022723"/>
    </source>
</evidence>
<keyword evidence="8 10" id="KW-0408">Iron</keyword>